<reference evidence="7 8" key="2">
    <citation type="journal article" date="2016" name="Genome Announc.">
        <title>Complete Genome Sequence of Streptomyces ambofaciens DSM 40697, a Paradigm for Genome Plasticity Studies.</title>
        <authorList>
            <person name="Thibessard A."/>
            <person name="Leblond P."/>
        </authorList>
    </citation>
    <scope>NUCLEOTIDE SEQUENCE [LARGE SCALE GENOMIC DNA]</scope>
    <source>
        <strain evidence="7 8">DSM 40697</strain>
    </source>
</reference>
<dbReference type="Proteomes" id="UP000076720">
    <property type="component" value="Chromosome"/>
</dbReference>
<evidence type="ECO:0000259" key="6">
    <source>
        <dbReference type="PROSITE" id="PS50203"/>
    </source>
</evidence>
<dbReference type="PROSITE" id="PS00139">
    <property type="entry name" value="THIOL_PROTEASE_CYS"/>
    <property type="match status" value="1"/>
</dbReference>
<keyword evidence="8" id="KW-1185">Reference proteome</keyword>
<keyword evidence="4 5" id="KW-0788">Thiol protease</keyword>
<keyword evidence="3 5" id="KW-0378">Hydrolase</keyword>
<evidence type="ECO:0000256" key="3">
    <source>
        <dbReference type="ARBA" id="ARBA00022801"/>
    </source>
</evidence>
<dbReference type="EMBL" id="CP012949">
    <property type="protein sequence ID" value="ANB07860.1"/>
    <property type="molecule type" value="Genomic_DNA"/>
</dbReference>
<comment type="similarity">
    <text evidence="1">Belongs to the peptidase C2 family.</text>
</comment>
<reference evidence="8" key="1">
    <citation type="submission" date="2015-10" db="EMBL/GenBank/DDBJ databases">
        <title>Complete genome sequence of Streptomyces ambofaciens DSM 40697.</title>
        <authorList>
            <person name="Thibessard A."/>
            <person name="Leblond P."/>
        </authorList>
    </citation>
    <scope>NUCLEOTIDE SEQUENCE [LARGE SCALE GENOMIC DNA]</scope>
    <source>
        <strain evidence="8">DSM 40697</strain>
    </source>
</reference>
<protein>
    <submittedName>
        <fullName evidence="7">Peptidase C2 calpain</fullName>
    </submittedName>
</protein>
<feature type="active site" evidence="5">
    <location>
        <position position="284"/>
    </location>
</feature>
<evidence type="ECO:0000256" key="5">
    <source>
        <dbReference type="PROSITE-ProRule" id="PRU00239"/>
    </source>
</evidence>
<feature type="domain" description="Calpain catalytic" evidence="6">
    <location>
        <begin position="229"/>
        <end position="471"/>
    </location>
</feature>
<proteinExistence type="inferred from homology"/>
<evidence type="ECO:0000256" key="4">
    <source>
        <dbReference type="ARBA" id="ARBA00022807"/>
    </source>
</evidence>
<dbReference type="PROSITE" id="PS50203">
    <property type="entry name" value="CALPAIN_CAT"/>
    <property type="match status" value="1"/>
</dbReference>
<evidence type="ECO:0000313" key="7">
    <source>
        <dbReference type="EMBL" id="ANB07860.1"/>
    </source>
</evidence>
<dbReference type="InterPro" id="IPR001300">
    <property type="entry name" value="Peptidase_C2_calpain_cat"/>
</dbReference>
<name>A0ABM6B252_STRAM</name>
<feature type="active site" evidence="5">
    <location>
        <position position="468"/>
    </location>
</feature>
<dbReference type="PANTHER" id="PTHR10183:SF379">
    <property type="entry name" value="CALPAIN-5"/>
    <property type="match status" value="1"/>
</dbReference>
<dbReference type="InterPro" id="IPR000169">
    <property type="entry name" value="Pept_cys_AS"/>
</dbReference>
<feature type="active site" evidence="5">
    <location>
        <position position="451"/>
    </location>
</feature>
<organism evidence="7 8">
    <name type="scientific">Streptomyces ambofaciens</name>
    <dbReference type="NCBI Taxonomy" id="1889"/>
    <lineage>
        <taxon>Bacteria</taxon>
        <taxon>Bacillati</taxon>
        <taxon>Actinomycetota</taxon>
        <taxon>Actinomycetes</taxon>
        <taxon>Kitasatosporales</taxon>
        <taxon>Streptomycetaceae</taxon>
        <taxon>Streptomyces</taxon>
    </lineage>
</organism>
<dbReference type="InterPro" id="IPR022684">
    <property type="entry name" value="Calpain_cysteine_protease"/>
</dbReference>
<dbReference type="InterPro" id="IPR038765">
    <property type="entry name" value="Papain-like_cys_pep_sf"/>
</dbReference>
<dbReference type="RefSeq" id="WP_063482763.1">
    <property type="nucleotide sequence ID" value="NZ_CP012949.1"/>
</dbReference>
<sequence length="498" mass="54219">MAFRGFDAAKLRALAGDLDSLAGHSGQLHSRLATLLTTAQQNLPTGQSASRDPDLQGLVGDLIPMPSFFGGRRRLPGSLQDELGDMQASMKRRVRQMEGLQELEKRGYPVSDGSVFLDEKPPDAKKIDAALRDLQALDGKDFGTNGNREDLEKISGELDALTAAELDAFMTKASPKDLAFYNELITDTDDSNWSPFDHNGLPETARRDTLSLMLSKISPENVGKFQAAFPGMQPTFTNTDAYESGGNSQNGQTNNGIHWATPSDPLFQDGVSADDVSQNQFGDCWYVASLAGLAQKDPKFVQDGIKKNPNGTVSVRVWDKQGNHHWVTMTDDLPTDQNGNPISTYGNGETWPAYYEKAFAMTYSDDGDGERGYGGIEGDDPKKAAPYLTGQEGGDLETGGFLGIGKDDDKDIDSLRSAYESGKVVTISTPDDEGLDKDHPQEWGSTYHSNHAYYVRGFTDDGKVILGNPWGVQGYPPITVSQDQLDKYFEGPEAFDAP</sequence>
<gene>
    <name evidence="7" type="ORF">SAM40697_3902</name>
</gene>
<dbReference type="SUPFAM" id="SSF54001">
    <property type="entry name" value="Cysteine proteinases"/>
    <property type="match status" value="1"/>
</dbReference>
<dbReference type="PANTHER" id="PTHR10183">
    <property type="entry name" value="CALPAIN"/>
    <property type="match status" value="1"/>
</dbReference>
<keyword evidence="2 5" id="KW-0645">Protease</keyword>
<evidence type="ECO:0000256" key="1">
    <source>
        <dbReference type="ARBA" id="ARBA00007623"/>
    </source>
</evidence>
<accession>A0ABM6B252</accession>
<dbReference type="Pfam" id="PF00648">
    <property type="entry name" value="Peptidase_C2"/>
    <property type="match status" value="1"/>
</dbReference>
<evidence type="ECO:0000256" key="2">
    <source>
        <dbReference type="ARBA" id="ARBA00022670"/>
    </source>
</evidence>
<dbReference type="SMART" id="SM00230">
    <property type="entry name" value="CysPc"/>
    <property type="match status" value="1"/>
</dbReference>
<evidence type="ECO:0000313" key="8">
    <source>
        <dbReference type="Proteomes" id="UP000076720"/>
    </source>
</evidence>